<sequence length="221" mass="24946">MASSGRSPKASTSVSLSSKNGLEPENSIHCDNRNAWRAWLQTHHLASTGVWLITYKKGRHQEWLGYDAIVEEALCFGWIDSLPRKLDETRTMLYVSPRKPKSGWSKVNKERIHRLEKQGLLAPAGIARIQAARTDGSWDKLTKVDELEVPDDLSSEFTRWPGSSANFAAFPPSARRGILEWILNAKRPETRQSRIVETASRAARNERANQWKPKSTPEANS</sequence>
<evidence type="ECO:0000313" key="2">
    <source>
        <dbReference type="EMBL" id="QDV30000.1"/>
    </source>
</evidence>
<name>A0A518GMZ8_9PLAN</name>
<dbReference type="Proteomes" id="UP000315349">
    <property type="component" value="Chromosome"/>
</dbReference>
<dbReference type="Pfam" id="PF13376">
    <property type="entry name" value="OmdA"/>
    <property type="match status" value="1"/>
</dbReference>
<dbReference type="KEGG" id="peh:Spb1_19270"/>
<protein>
    <recommendedName>
        <fullName evidence="4">Bacteriocin-protection, YdeI or OmpD-Associated</fullName>
    </recommendedName>
</protein>
<evidence type="ECO:0000256" key="1">
    <source>
        <dbReference type="SAM" id="MobiDB-lite"/>
    </source>
</evidence>
<dbReference type="AlphaFoldDB" id="A0A518GMZ8"/>
<keyword evidence="3" id="KW-1185">Reference proteome</keyword>
<feature type="compositionally biased region" description="Polar residues" evidence="1">
    <location>
        <begin position="1"/>
        <end position="20"/>
    </location>
</feature>
<gene>
    <name evidence="2" type="ORF">Spb1_19270</name>
</gene>
<feature type="region of interest" description="Disordered" evidence="1">
    <location>
        <begin position="1"/>
        <end position="27"/>
    </location>
</feature>
<organism evidence="2 3">
    <name type="scientific">Planctopirus ephydatiae</name>
    <dbReference type="NCBI Taxonomy" id="2528019"/>
    <lineage>
        <taxon>Bacteria</taxon>
        <taxon>Pseudomonadati</taxon>
        <taxon>Planctomycetota</taxon>
        <taxon>Planctomycetia</taxon>
        <taxon>Planctomycetales</taxon>
        <taxon>Planctomycetaceae</taxon>
        <taxon>Planctopirus</taxon>
    </lineage>
</organism>
<reference evidence="2 3" key="1">
    <citation type="submission" date="2019-02" db="EMBL/GenBank/DDBJ databases">
        <title>Deep-cultivation of Planctomycetes and their phenomic and genomic characterization uncovers novel biology.</title>
        <authorList>
            <person name="Wiegand S."/>
            <person name="Jogler M."/>
            <person name="Boedeker C."/>
            <person name="Pinto D."/>
            <person name="Vollmers J."/>
            <person name="Rivas-Marin E."/>
            <person name="Kohn T."/>
            <person name="Peeters S.H."/>
            <person name="Heuer A."/>
            <person name="Rast P."/>
            <person name="Oberbeckmann S."/>
            <person name="Bunk B."/>
            <person name="Jeske O."/>
            <person name="Meyerdierks A."/>
            <person name="Storesund J.E."/>
            <person name="Kallscheuer N."/>
            <person name="Luecker S."/>
            <person name="Lage O.M."/>
            <person name="Pohl T."/>
            <person name="Merkel B.J."/>
            <person name="Hornburger P."/>
            <person name="Mueller R.-W."/>
            <person name="Bruemmer F."/>
            <person name="Labrenz M."/>
            <person name="Spormann A.M."/>
            <person name="Op den Camp H."/>
            <person name="Overmann J."/>
            <person name="Amann R."/>
            <person name="Jetten M.S.M."/>
            <person name="Mascher T."/>
            <person name="Medema M.H."/>
            <person name="Devos D.P."/>
            <person name="Kaster A.-K."/>
            <person name="Ovreas L."/>
            <person name="Rohde M."/>
            <person name="Galperin M.Y."/>
            <person name="Jogler C."/>
        </authorList>
    </citation>
    <scope>NUCLEOTIDE SEQUENCE [LARGE SCALE GENOMIC DNA]</scope>
    <source>
        <strain evidence="2 3">Spb1</strain>
    </source>
</reference>
<dbReference type="EMBL" id="CP036299">
    <property type="protein sequence ID" value="QDV30000.1"/>
    <property type="molecule type" value="Genomic_DNA"/>
</dbReference>
<evidence type="ECO:0000313" key="3">
    <source>
        <dbReference type="Proteomes" id="UP000315349"/>
    </source>
</evidence>
<proteinExistence type="predicted"/>
<feature type="region of interest" description="Disordered" evidence="1">
    <location>
        <begin position="190"/>
        <end position="221"/>
    </location>
</feature>
<accession>A0A518GMZ8</accession>
<evidence type="ECO:0008006" key="4">
    <source>
        <dbReference type="Google" id="ProtNLM"/>
    </source>
</evidence>
<dbReference type="OrthoDB" id="9796999at2"/>
<dbReference type="RefSeq" id="WP_145298658.1">
    <property type="nucleotide sequence ID" value="NZ_CP036299.1"/>
</dbReference>